<keyword evidence="3" id="KW-1185">Reference proteome</keyword>
<dbReference type="Gene3D" id="3.60.15.10">
    <property type="entry name" value="Ribonuclease Z/Hydroxyacylglutathione hydrolase-like"/>
    <property type="match status" value="1"/>
</dbReference>
<dbReference type="PANTHER" id="PTHR43041">
    <property type="entry name" value="HYDROLASE, METALLO-BETA-LACTAMASE SUPERFAMILY"/>
    <property type="match status" value="1"/>
</dbReference>
<dbReference type="InterPro" id="IPR036866">
    <property type="entry name" value="RibonucZ/Hydroxyglut_hydro"/>
</dbReference>
<accession>A0ABY6MVT2</accession>
<organism evidence="2 3">
    <name type="scientific">Caldimonas aquatica</name>
    <dbReference type="NCBI Taxonomy" id="376175"/>
    <lineage>
        <taxon>Bacteria</taxon>
        <taxon>Pseudomonadati</taxon>
        <taxon>Pseudomonadota</taxon>
        <taxon>Betaproteobacteria</taxon>
        <taxon>Burkholderiales</taxon>
        <taxon>Sphaerotilaceae</taxon>
        <taxon>Caldimonas</taxon>
    </lineage>
</organism>
<dbReference type="PANTHER" id="PTHR43041:SF1">
    <property type="entry name" value="METALLO-BETA-LACTAMASE DOMAIN-CONTAINING PROTEIN"/>
    <property type="match status" value="1"/>
</dbReference>
<dbReference type="SMART" id="SM00849">
    <property type="entry name" value="Lactamase_B"/>
    <property type="match status" value="1"/>
</dbReference>
<evidence type="ECO:0000259" key="1">
    <source>
        <dbReference type="SMART" id="SM00849"/>
    </source>
</evidence>
<proteinExistence type="predicted"/>
<dbReference type="Proteomes" id="UP001163266">
    <property type="component" value="Chromosome"/>
</dbReference>
<dbReference type="SUPFAM" id="SSF56281">
    <property type="entry name" value="Metallo-hydrolase/oxidoreductase"/>
    <property type="match status" value="1"/>
</dbReference>
<reference evidence="2" key="1">
    <citation type="submission" date="2022-10" db="EMBL/GenBank/DDBJ databases">
        <title>Complete genome sequence of Schlegelella aquatica LMG 23380.</title>
        <authorList>
            <person name="Musilova J."/>
            <person name="Kourilova X."/>
            <person name="Bezdicek M."/>
            <person name="Hermankova K."/>
            <person name="Obruca S."/>
            <person name="Sedlar K."/>
        </authorList>
    </citation>
    <scope>NUCLEOTIDE SEQUENCE</scope>
    <source>
        <strain evidence="2">LMG 23380</strain>
    </source>
</reference>
<gene>
    <name evidence="2" type="ORF">OMP39_05930</name>
</gene>
<dbReference type="EMBL" id="CP110257">
    <property type="protein sequence ID" value="UZD56110.1"/>
    <property type="molecule type" value="Genomic_DNA"/>
</dbReference>
<evidence type="ECO:0000313" key="2">
    <source>
        <dbReference type="EMBL" id="UZD56110.1"/>
    </source>
</evidence>
<feature type="domain" description="Metallo-beta-lactamase" evidence="1">
    <location>
        <begin position="28"/>
        <end position="220"/>
    </location>
</feature>
<dbReference type="RefSeq" id="WP_264893926.1">
    <property type="nucleotide sequence ID" value="NZ_CP110257.1"/>
</dbReference>
<evidence type="ECO:0000313" key="3">
    <source>
        <dbReference type="Proteomes" id="UP001163266"/>
    </source>
</evidence>
<dbReference type="InterPro" id="IPR001279">
    <property type="entry name" value="Metallo-B-lactamas"/>
</dbReference>
<sequence length="271" mass="30047">MPIELYARGDHRCLMFTDLMDEGGEAVQANQFLIVHGDTGAILDPGGNLAYNELYVGMMRYFPPHRLGAILASHADPDIIASLDRWMTATSAPLYISRVWERFVPHFCKPGKTEGRIVGIPDSGQIIQVGDWQIVALPAHFLHAEGNFQFYDPVSRILFSGDLGASAASGRQAQQSVRSLAEHVPRMEAFHRRYMVSNKVLRHWARMVRELDIEMIVPQHGAPMEGPAVQEFIDWVEGLSCGIDLMSDANYAVPAGATRLRRNHTGAALLG</sequence>
<dbReference type="Pfam" id="PF19583">
    <property type="entry name" value="ODP"/>
    <property type="match status" value="1"/>
</dbReference>
<dbReference type="InterPro" id="IPR045761">
    <property type="entry name" value="ODP_dom"/>
</dbReference>
<protein>
    <submittedName>
        <fullName evidence="2">MBL fold metallo-hydrolase</fullName>
    </submittedName>
</protein>
<name>A0ABY6MVT2_9BURK</name>